<dbReference type="InterPro" id="IPR016156">
    <property type="entry name" value="FAD/NAD-linked_Rdtase_dimer_sf"/>
</dbReference>
<evidence type="ECO:0000256" key="4">
    <source>
        <dbReference type="PIRSR" id="PIRSR000350-3"/>
    </source>
</evidence>
<keyword evidence="2" id="KW-0285">Flavoprotein</keyword>
<evidence type="ECO:0000313" key="7">
    <source>
        <dbReference type="EMBL" id="MDN4488855.1"/>
    </source>
</evidence>
<evidence type="ECO:0000259" key="5">
    <source>
        <dbReference type="Pfam" id="PF02852"/>
    </source>
</evidence>
<dbReference type="PRINTS" id="PR00411">
    <property type="entry name" value="PNDRDTASEI"/>
</dbReference>
<comment type="caution">
    <text evidence="7">The sequence shown here is derived from an EMBL/GenBank/DDBJ whole genome shotgun (WGS) entry which is preliminary data.</text>
</comment>
<evidence type="ECO:0000256" key="1">
    <source>
        <dbReference type="ARBA" id="ARBA00007532"/>
    </source>
</evidence>
<feature type="domain" description="FAD/NAD(P)-binding" evidence="6">
    <location>
        <begin position="4"/>
        <end position="322"/>
    </location>
</feature>
<name>A0AAW7M9T7_9MICO</name>
<dbReference type="InterPro" id="IPR004099">
    <property type="entry name" value="Pyr_nucl-diS_OxRdtase_dimer"/>
</dbReference>
<dbReference type="AlphaFoldDB" id="A0AAW7M9T7"/>
<dbReference type="InterPro" id="IPR001100">
    <property type="entry name" value="Pyr_nuc-diS_OxRdtase"/>
</dbReference>
<comment type="similarity">
    <text evidence="1">Belongs to the class-I pyridine nucleotide-disulfide oxidoreductase family.</text>
</comment>
<keyword evidence="4" id="KW-0547">Nucleotide-binding</keyword>
<evidence type="ECO:0000313" key="8">
    <source>
        <dbReference type="Proteomes" id="UP001172737"/>
    </source>
</evidence>
<reference evidence="7" key="1">
    <citation type="submission" date="2023-06" db="EMBL/GenBank/DDBJ databases">
        <title>Sysu t00039.</title>
        <authorList>
            <person name="Gao L."/>
            <person name="Fang B.-Z."/>
            <person name="Li W.-J."/>
        </authorList>
    </citation>
    <scope>NUCLEOTIDE SEQUENCE</scope>
    <source>
        <strain evidence="7">SYSU T00039</strain>
    </source>
</reference>
<dbReference type="GO" id="GO:0050660">
    <property type="term" value="F:flavin adenine dinucleotide binding"/>
    <property type="evidence" value="ECO:0007669"/>
    <property type="project" value="TreeGrafter"/>
</dbReference>
<keyword evidence="8" id="KW-1185">Reference proteome</keyword>
<dbReference type="GO" id="GO:0003955">
    <property type="term" value="F:NAD(P)H dehydrogenase (quinone) activity"/>
    <property type="evidence" value="ECO:0007669"/>
    <property type="project" value="TreeGrafter"/>
</dbReference>
<keyword evidence="3 4" id="KW-0274">FAD</keyword>
<feature type="binding site" evidence="4">
    <location>
        <position position="266"/>
    </location>
    <ligand>
        <name>NAD(+)</name>
        <dbReference type="ChEBI" id="CHEBI:57540"/>
    </ligand>
</feature>
<comment type="cofactor">
    <cofactor evidence="4">
        <name>FAD</name>
        <dbReference type="ChEBI" id="CHEBI:57692"/>
    </cofactor>
    <text evidence="4">Binds 1 FAD per subunit.</text>
</comment>
<sequence length="464" mass="48370">MSPRIVIIGGGPGGYEAALVATKAGADVTLVERHGLGGNAVLTDVVPSKTVIATAEWLTIAGRASELGIRRRDGGEIARDLTVDMGQVNARVKALVRKQSGDIAARLEKNGVDVRTGVARLDGPHRVAVGDDAIDADAVLLAVGARPRVVPGCEPDGERILTWTQLYDLDALPEHLIVVGSGVTGAEFAGAYRLLGSEVTLVASKDRVLAREDPDASAHLTRVFVERGMHLVGGRAARVERTDQGVAVTLEDGAVLEGSHCLMAVGSVPNTEGIGLEEAGVELDERGLIRVDRVSRTTARSVYAAGDCTGVLPLASVAATQGRIAMAHTLGDAVTPLDLGLVASNVFTVPEIAAVGASEAELKARGLFYEVSTLDLARNPRAKMLGIDEGFIKVFGHTVTGQVFGAVIVGPRASEHIYPLSLAVAHHLTVDDVAAAFTVYPSLSGTLSEAARRLHRMGEGDARA</sequence>
<organism evidence="7 8">
    <name type="scientific">Demequina lignilytica</name>
    <dbReference type="NCBI Taxonomy" id="3051663"/>
    <lineage>
        <taxon>Bacteria</taxon>
        <taxon>Bacillati</taxon>
        <taxon>Actinomycetota</taxon>
        <taxon>Actinomycetes</taxon>
        <taxon>Micrococcales</taxon>
        <taxon>Demequinaceae</taxon>
        <taxon>Demequina</taxon>
    </lineage>
</organism>
<dbReference type="Gene3D" id="3.50.50.60">
    <property type="entry name" value="FAD/NAD(P)-binding domain"/>
    <property type="match status" value="2"/>
</dbReference>
<evidence type="ECO:0000256" key="2">
    <source>
        <dbReference type="ARBA" id="ARBA00022630"/>
    </source>
</evidence>
<feature type="binding site" evidence="4">
    <location>
        <position position="307"/>
    </location>
    <ligand>
        <name>FAD</name>
        <dbReference type="ChEBI" id="CHEBI:57692"/>
    </ligand>
</feature>
<dbReference type="Pfam" id="PF02852">
    <property type="entry name" value="Pyr_redox_dim"/>
    <property type="match status" value="1"/>
</dbReference>
<dbReference type="PANTHER" id="PTHR43014:SF1">
    <property type="entry name" value="NAD(P)H DEHYDROGENASE (QUINONE)"/>
    <property type="match status" value="1"/>
</dbReference>
<dbReference type="Gene3D" id="3.30.390.30">
    <property type="match status" value="1"/>
</dbReference>
<accession>A0AAW7M9T7</accession>
<dbReference type="EMBL" id="JAUHPX010000007">
    <property type="protein sequence ID" value="MDN4488855.1"/>
    <property type="molecule type" value="Genomic_DNA"/>
</dbReference>
<dbReference type="PANTHER" id="PTHR43014">
    <property type="entry name" value="MERCURIC REDUCTASE"/>
    <property type="match status" value="1"/>
</dbReference>
<dbReference type="RefSeq" id="WP_301121434.1">
    <property type="nucleotide sequence ID" value="NZ_JAUHPX010000007.1"/>
</dbReference>
<dbReference type="Proteomes" id="UP001172737">
    <property type="component" value="Unassembled WGS sequence"/>
</dbReference>
<dbReference type="NCBIfam" id="NF005883">
    <property type="entry name" value="PRK07845.1"/>
    <property type="match status" value="1"/>
</dbReference>
<evidence type="ECO:0000259" key="6">
    <source>
        <dbReference type="Pfam" id="PF07992"/>
    </source>
</evidence>
<dbReference type="InterPro" id="IPR023753">
    <property type="entry name" value="FAD/NAD-binding_dom"/>
</dbReference>
<dbReference type="SUPFAM" id="SSF55424">
    <property type="entry name" value="FAD/NAD-linked reductases, dimerisation (C-terminal) domain"/>
    <property type="match status" value="1"/>
</dbReference>
<proteinExistence type="inferred from homology"/>
<keyword evidence="4" id="KW-0520">NAD</keyword>
<protein>
    <submittedName>
        <fullName evidence="7">NAD(P)H-quinone dehydrogenase</fullName>
    </submittedName>
</protein>
<feature type="binding site" evidence="4">
    <location>
        <position position="49"/>
    </location>
    <ligand>
        <name>FAD</name>
        <dbReference type="ChEBI" id="CHEBI:57692"/>
    </ligand>
</feature>
<feature type="binding site" evidence="4">
    <location>
        <begin position="180"/>
        <end position="187"/>
    </location>
    <ligand>
        <name>NAD(+)</name>
        <dbReference type="ChEBI" id="CHEBI:57540"/>
    </ligand>
</feature>
<evidence type="ECO:0000256" key="3">
    <source>
        <dbReference type="ARBA" id="ARBA00022827"/>
    </source>
</evidence>
<feature type="domain" description="Pyridine nucleotide-disulphide oxidoreductase dimerisation" evidence="5">
    <location>
        <begin position="343"/>
        <end position="450"/>
    </location>
</feature>
<gene>
    <name evidence="7" type="ORF">QQX10_11840</name>
</gene>
<dbReference type="PIRSF" id="PIRSF000350">
    <property type="entry name" value="Mercury_reductase_MerA"/>
    <property type="match status" value="1"/>
</dbReference>
<dbReference type="InterPro" id="IPR036188">
    <property type="entry name" value="FAD/NAD-bd_sf"/>
</dbReference>
<dbReference type="PRINTS" id="PR00368">
    <property type="entry name" value="FADPNR"/>
</dbReference>
<dbReference type="SUPFAM" id="SSF51905">
    <property type="entry name" value="FAD/NAD(P)-binding domain"/>
    <property type="match status" value="1"/>
</dbReference>
<dbReference type="Pfam" id="PF07992">
    <property type="entry name" value="Pyr_redox_2"/>
    <property type="match status" value="1"/>
</dbReference>